<reference evidence="2 3" key="1">
    <citation type="submission" date="2020-08" db="EMBL/GenBank/DDBJ databases">
        <title>Sequencing the genomes of 1000 actinobacteria strains.</title>
        <authorList>
            <person name="Klenk H.-P."/>
        </authorList>
    </citation>
    <scope>NUCLEOTIDE SEQUENCE [LARGE SCALE GENOMIC DNA]</scope>
    <source>
        <strain evidence="2 3">DSM 45298</strain>
    </source>
</reference>
<dbReference type="Proteomes" id="UP000551501">
    <property type="component" value="Unassembled WGS sequence"/>
</dbReference>
<sequence length="99" mass="10750">MAHNGFGRYLPTDQTDAERRSTPGYRRGLGQYVDGTRDTATTKRAQLAEQRRERIRQAIADGTATFGFDGKPVDPLAEDPDAVEAAWQDAHGDDDGGAA</sequence>
<comment type="caution">
    <text evidence="2">The sequence shown here is derived from an EMBL/GenBank/DDBJ whole genome shotgun (WGS) entry which is preliminary data.</text>
</comment>
<name>A0A840F0L3_9ACTN</name>
<protein>
    <submittedName>
        <fullName evidence="2">Uncharacterized protein</fullName>
    </submittedName>
</protein>
<evidence type="ECO:0000313" key="3">
    <source>
        <dbReference type="Proteomes" id="UP000551501"/>
    </source>
</evidence>
<accession>A0A840F0L3</accession>
<feature type="region of interest" description="Disordered" evidence="1">
    <location>
        <begin position="1"/>
        <end position="41"/>
    </location>
</feature>
<proteinExistence type="predicted"/>
<keyword evidence="3" id="KW-1185">Reference proteome</keyword>
<gene>
    <name evidence="2" type="ORF">BKA16_002630</name>
</gene>
<organism evidence="2 3">
    <name type="scientific">Gordonia humi</name>
    <dbReference type="NCBI Taxonomy" id="686429"/>
    <lineage>
        <taxon>Bacteria</taxon>
        <taxon>Bacillati</taxon>
        <taxon>Actinomycetota</taxon>
        <taxon>Actinomycetes</taxon>
        <taxon>Mycobacteriales</taxon>
        <taxon>Gordoniaceae</taxon>
        <taxon>Gordonia</taxon>
    </lineage>
</organism>
<dbReference type="AlphaFoldDB" id="A0A840F0L3"/>
<evidence type="ECO:0000256" key="1">
    <source>
        <dbReference type="SAM" id="MobiDB-lite"/>
    </source>
</evidence>
<evidence type="ECO:0000313" key="2">
    <source>
        <dbReference type="EMBL" id="MBB4136078.1"/>
    </source>
</evidence>
<dbReference type="EMBL" id="JACIFP010000001">
    <property type="protein sequence ID" value="MBB4136078.1"/>
    <property type="molecule type" value="Genomic_DNA"/>
</dbReference>
<dbReference type="RefSeq" id="WP_183371059.1">
    <property type="nucleotide sequence ID" value="NZ_BAABHL010000040.1"/>
</dbReference>